<dbReference type="Gene3D" id="3.40.50.11540">
    <property type="entry name" value="NADH-ubiquinone oxidoreductase 51kDa subunit"/>
    <property type="match status" value="1"/>
</dbReference>
<feature type="compositionally biased region" description="Basic and acidic residues" evidence="9">
    <location>
        <begin position="464"/>
        <end position="476"/>
    </location>
</feature>
<dbReference type="InterPro" id="IPR019554">
    <property type="entry name" value="Soluble_ligand-bd"/>
</dbReference>
<dbReference type="NCBIfam" id="TIGR01945">
    <property type="entry name" value="rnfC"/>
    <property type="match status" value="1"/>
</dbReference>
<dbReference type="GO" id="GO:0046872">
    <property type="term" value="F:metal ion binding"/>
    <property type="evidence" value="ECO:0007669"/>
    <property type="project" value="UniProtKB-KW"/>
</dbReference>
<feature type="binding site" evidence="8">
    <location>
        <position position="380"/>
    </location>
    <ligand>
        <name>[4Fe-4S] cluster</name>
        <dbReference type="ChEBI" id="CHEBI:49883"/>
        <label>1</label>
    </ligand>
</feature>
<dbReference type="Pfam" id="PF12838">
    <property type="entry name" value="Fer4_7"/>
    <property type="match status" value="1"/>
</dbReference>
<dbReference type="EC" id="7.-.-.-" evidence="8"/>
<reference evidence="11 12" key="1">
    <citation type="submission" date="2019-04" db="EMBL/GenBank/DDBJ databases">
        <title>Azoarcus rhizosphaerae sp. nov. isolated from rhizosphere of Ficus religiosa.</title>
        <authorList>
            <person name="Lin S.-Y."/>
            <person name="Hameed A."/>
            <person name="Hsu Y.-H."/>
            <person name="Young C.-C."/>
        </authorList>
    </citation>
    <scope>NUCLEOTIDE SEQUENCE [LARGE SCALE GENOMIC DNA]</scope>
    <source>
        <strain evidence="11 12">CC-YHH848</strain>
    </source>
</reference>
<evidence type="ECO:0000259" key="10">
    <source>
        <dbReference type="PROSITE" id="PS51379"/>
    </source>
</evidence>
<evidence type="ECO:0000313" key="12">
    <source>
        <dbReference type="Proteomes" id="UP000307956"/>
    </source>
</evidence>
<dbReference type="HAMAP" id="MF_00461">
    <property type="entry name" value="RsxC_RnfC"/>
    <property type="match status" value="1"/>
</dbReference>
<feature type="region of interest" description="Disordered" evidence="9">
    <location>
        <begin position="464"/>
        <end position="497"/>
    </location>
</feature>
<feature type="binding site" evidence="8">
    <location>
        <position position="383"/>
    </location>
    <ligand>
        <name>[4Fe-4S] cluster</name>
        <dbReference type="ChEBI" id="CHEBI:49883"/>
        <label>1</label>
    </ligand>
</feature>
<feature type="binding site" evidence="8">
    <location>
        <position position="422"/>
    </location>
    <ligand>
        <name>[4Fe-4S] cluster</name>
        <dbReference type="ChEBI" id="CHEBI:49883"/>
        <label>2</label>
    </ligand>
</feature>
<keyword evidence="3 8" id="KW-0479">Metal-binding</keyword>
<sequence length="516" mass="54239">MATATLEKVPFLRWLSQRWGVHADDHKRPTADVAIAAGPLPERLILPLSQHVGAAARPLVKVGERVRRGQLIAEPAANISAGVHAPTSGTVREIGELPMPHPSGLYGNGIEIVPDGLDELFPAEPPADPFALAPEAVSDIVSAAGVVGMGGATFPSAVKLALGRRSKIHSLVVNGSECEPYLSCDDRLMRERAAGIVDGIRLVLHATGATQAYVGIEDNKPEAMAAMLEAAKNHGEIRVVRLPTRYPMGSDRQLIYMLTGLEAPADGRAADVGVVVHNVGTLHAVHRAVRHAEPLTRRIVTVAGGAVRAPRNVEALIGTPISVLFEHCGGFTAPPTRLIMGGPMMGTILPRADAPIVKGTSGVLALSVVESNKHGDEGPCIRCGSCVGACPVGLLPLEMAARIRAGELAASVDIGLKDCIACGTCSFVCPSRIPLVHYFNYAKGELTSQDKNKLRQQATKQLAEERLARMEREAQEKAAAAAARKAERERAKAEAAAKAAAKKAAADAATQEESAT</sequence>
<evidence type="ECO:0000256" key="2">
    <source>
        <dbReference type="ARBA" id="ARBA00022485"/>
    </source>
</evidence>
<organism evidence="11 12">
    <name type="scientific">Pseudothauera rhizosphaerae</name>
    <dbReference type="NCBI Taxonomy" id="2565932"/>
    <lineage>
        <taxon>Bacteria</taxon>
        <taxon>Pseudomonadati</taxon>
        <taxon>Pseudomonadota</taxon>
        <taxon>Betaproteobacteria</taxon>
        <taxon>Rhodocyclales</taxon>
        <taxon>Zoogloeaceae</taxon>
        <taxon>Pseudothauera</taxon>
    </lineage>
</organism>
<dbReference type="PANTHER" id="PTHR43034">
    <property type="entry name" value="ION-TRANSLOCATING OXIDOREDUCTASE COMPLEX SUBUNIT C"/>
    <property type="match status" value="1"/>
</dbReference>
<feature type="binding site" evidence="8">
    <location>
        <position position="425"/>
    </location>
    <ligand>
        <name>[4Fe-4S] cluster</name>
        <dbReference type="ChEBI" id="CHEBI:49883"/>
        <label>2</label>
    </ligand>
</feature>
<dbReference type="NCBIfam" id="NF003454">
    <property type="entry name" value="PRK05035.1"/>
    <property type="match status" value="1"/>
</dbReference>
<comment type="similarity">
    <text evidence="8">Belongs to the 4Fe4S bacterial-type ferredoxin family. RnfC subfamily.</text>
</comment>
<dbReference type="PANTHER" id="PTHR43034:SF2">
    <property type="entry name" value="ION-TRANSLOCATING OXIDOREDUCTASE COMPLEX SUBUNIT C"/>
    <property type="match status" value="1"/>
</dbReference>
<feature type="binding site" evidence="8">
    <location>
        <position position="390"/>
    </location>
    <ligand>
        <name>[4Fe-4S] cluster</name>
        <dbReference type="ChEBI" id="CHEBI:49883"/>
        <label>2</label>
    </ligand>
</feature>
<keyword evidence="7 8" id="KW-0411">Iron-sulfur</keyword>
<accession>A0A4S4AR03</accession>
<dbReference type="InterPro" id="IPR017896">
    <property type="entry name" value="4Fe4S_Fe-S-bd"/>
</dbReference>
<keyword evidence="2 8" id="KW-0004">4Fe-4S</keyword>
<keyword evidence="8" id="KW-1278">Translocase</keyword>
<dbReference type="SUPFAM" id="SSF46548">
    <property type="entry name" value="alpha-helical ferredoxin"/>
    <property type="match status" value="1"/>
</dbReference>
<feature type="binding site" evidence="8">
    <location>
        <position position="429"/>
    </location>
    <ligand>
        <name>[4Fe-4S] cluster</name>
        <dbReference type="ChEBI" id="CHEBI:49883"/>
        <label>1</label>
    </ligand>
</feature>
<dbReference type="GO" id="GO:0022900">
    <property type="term" value="P:electron transport chain"/>
    <property type="evidence" value="ECO:0007669"/>
    <property type="project" value="UniProtKB-UniRule"/>
</dbReference>
<keyword evidence="5 8" id="KW-0249">Electron transport</keyword>
<dbReference type="GO" id="GO:0005886">
    <property type="term" value="C:plasma membrane"/>
    <property type="evidence" value="ECO:0007669"/>
    <property type="project" value="UniProtKB-SubCell"/>
</dbReference>
<comment type="subunit">
    <text evidence="8">The complex is composed of six subunits: RnfA, RnfB, RnfC, RnfD, RnfE and RnfG.</text>
</comment>
<dbReference type="SUPFAM" id="SSF142019">
    <property type="entry name" value="Nqo1 FMN-binding domain-like"/>
    <property type="match status" value="1"/>
</dbReference>
<name>A0A4S4AR03_9RHOO</name>
<evidence type="ECO:0000313" key="11">
    <source>
        <dbReference type="EMBL" id="THF62210.1"/>
    </source>
</evidence>
<evidence type="ECO:0000256" key="5">
    <source>
        <dbReference type="ARBA" id="ARBA00022982"/>
    </source>
</evidence>
<dbReference type="EMBL" id="SSOD01000005">
    <property type="protein sequence ID" value="THF62210.1"/>
    <property type="molecule type" value="Genomic_DNA"/>
</dbReference>
<dbReference type="GO" id="GO:0051539">
    <property type="term" value="F:4 iron, 4 sulfur cluster binding"/>
    <property type="evidence" value="ECO:0007669"/>
    <property type="project" value="UniProtKB-KW"/>
</dbReference>
<proteinExistence type="inferred from homology"/>
<keyword evidence="8" id="KW-0472">Membrane</keyword>
<dbReference type="InterPro" id="IPR037225">
    <property type="entry name" value="Nuo51_FMN-bd_sf"/>
</dbReference>
<feature type="binding site" evidence="8">
    <location>
        <position position="419"/>
    </location>
    <ligand>
        <name>[4Fe-4S] cluster</name>
        <dbReference type="ChEBI" id="CHEBI:49883"/>
        <label>2</label>
    </ligand>
</feature>
<dbReference type="Pfam" id="PF01512">
    <property type="entry name" value="Complex1_51K"/>
    <property type="match status" value="1"/>
</dbReference>
<dbReference type="Pfam" id="PF13375">
    <property type="entry name" value="RnfC_N"/>
    <property type="match status" value="1"/>
</dbReference>
<comment type="cofactor">
    <cofactor evidence="8">
        <name>[4Fe-4S] cluster</name>
        <dbReference type="ChEBI" id="CHEBI:49883"/>
    </cofactor>
    <text evidence="8">Binds 2 [4Fe-4S] clusters per subunit.</text>
</comment>
<protein>
    <recommendedName>
        <fullName evidence="8">Ion-translocating oxidoreductase complex subunit C</fullName>
        <ecNumber evidence="8">7.-.-.-</ecNumber>
    </recommendedName>
    <alternativeName>
        <fullName evidence="8">Rnf electron transport complex subunit C</fullName>
    </alternativeName>
</protein>
<gene>
    <name evidence="11" type="primary">rsxC</name>
    <name evidence="8" type="synonym">rnfC</name>
    <name evidence="11" type="ORF">E6O51_08650</name>
</gene>
<keyword evidence="12" id="KW-1185">Reference proteome</keyword>
<dbReference type="AlphaFoldDB" id="A0A4S4AR03"/>
<evidence type="ECO:0000256" key="6">
    <source>
        <dbReference type="ARBA" id="ARBA00023004"/>
    </source>
</evidence>
<evidence type="ECO:0000256" key="7">
    <source>
        <dbReference type="ARBA" id="ARBA00023014"/>
    </source>
</evidence>
<keyword evidence="6 8" id="KW-0408">Iron</keyword>
<dbReference type="InterPro" id="IPR017900">
    <property type="entry name" value="4Fe4S_Fe_S_CS"/>
</dbReference>
<dbReference type="OrthoDB" id="9767754at2"/>
<feature type="domain" description="4Fe-4S ferredoxin-type" evidence="10">
    <location>
        <begin position="371"/>
        <end position="400"/>
    </location>
</feature>
<dbReference type="Pfam" id="PF10531">
    <property type="entry name" value="SLBB"/>
    <property type="match status" value="1"/>
</dbReference>
<dbReference type="InterPro" id="IPR010208">
    <property type="entry name" value="Ion_transpt_RnfC/RsxC"/>
</dbReference>
<keyword evidence="8" id="KW-1003">Cell membrane</keyword>
<keyword evidence="4 8" id="KW-0677">Repeat</keyword>
<comment type="caution">
    <text evidence="11">The sequence shown here is derived from an EMBL/GenBank/DDBJ whole genome shotgun (WGS) entry which is preliminary data.</text>
</comment>
<dbReference type="Gene3D" id="3.30.70.3270">
    <property type="match status" value="1"/>
</dbReference>
<keyword evidence="8" id="KW-0997">Cell inner membrane</keyword>
<comment type="subcellular location">
    <subcellularLocation>
        <location evidence="8">Cell inner membrane</location>
        <topology evidence="8">Peripheral membrane protein</topology>
    </subcellularLocation>
</comment>
<dbReference type="Proteomes" id="UP000307956">
    <property type="component" value="Unassembled WGS sequence"/>
</dbReference>
<evidence type="ECO:0000256" key="4">
    <source>
        <dbReference type="ARBA" id="ARBA00022737"/>
    </source>
</evidence>
<dbReference type="RefSeq" id="WP_136384573.1">
    <property type="nucleotide sequence ID" value="NZ_SSOD01000005.1"/>
</dbReference>
<dbReference type="GO" id="GO:0009055">
    <property type="term" value="F:electron transfer activity"/>
    <property type="evidence" value="ECO:0007669"/>
    <property type="project" value="InterPro"/>
</dbReference>
<evidence type="ECO:0000256" key="3">
    <source>
        <dbReference type="ARBA" id="ARBA00022723"/>
    </source>
</evidence>
<dbReference type="PROSITE" id="PS51379">
    <property type="entry name" value="4FE4S_FER_2"/>
    <property type="match status" value="2"/>
</dbReference>
<feature type="binding site" evidence="8">
    <location>
        <position position="386"/>
    </location>
    <ligand>
        <name>[4Fe-4S] cluster</name>
        <dbReference type="ChEBI" id="CHEBI:49883"/>
        <label>1</label>
    </ligand>
</feature>
<feature type="domain" description="4Fe-4S ferredoxin-type" evidence="10">
    <location>
        <begin position="408"/>
        <end position="439"/>
    </location>
</feature>
<dbReference type="InterPro" id="IPR026902">
    <property type="entry name" value="RnfC_N"/>
</dbReference>
<dbReference type="PROSITE" id="PS00198">
    <property type="entry name" value="4FE4S_FER_1"/>
    <property type="match status" value="2"/>
</dbReference>
<dbReference type="InterPro" id="IPR011538">
    <property type="entry name" value="Nuo51_FMN-bd"/>
</dbReference>
<evidence type="ECO:0000256" key="9">
    <source>
        <dbReference type="SAM" id="MobiDB-lite"/>
    </source>
</evidence>
<keyword evidence="1 8" id="KW-0813">Transport</keyword>
<evidence type="ECO:0000256" key="8">
    <source>
        <dbReference type="HAMAP-Rule" id="MF_00461"/>
    </source>
</evidence>
<evidence type="ECO:0000256" key="1">
    <source>
        <dbReference type="ARBA" id="ARBA00022448"/>
    </source>
</evidence>
<feature type="compositionally biased region" description="Basic and acidic residues" evidence="9">
    <location>
        <begin position="484"/>
        <end position="495"/>
    </location>
</feature>
<comment type="function">
    <text evidence="8">Part of a membrane-bound complex that couples electron transfer with translocation of ions across the membrane.</text>
</comment>